<name>A0A6A6M703_HEVBR</name>
<feature type="region of interest" description="Disordered" evidence="1">
    <location>
        <begin position="1"/>
        <end position="44"/>
    </location>
</feature>
<organism evidence="2 3">
    <name type="scientific">Hevea brasiliensis</name>
    <name type="common">Para rubber tree</name>
    <name type="synonym">Siphonia brasiliensis</name>
    <dbReference type="NCBI Taxonomy" id="3981"/>
    <lineage>
        <taxon>Eukaryota</taxon>
        <taxon>Viridiplantae</taxon>
        <taxon>Streptophyta</taxon>
        <taxon>Embryophyta</taxon>
        <taxon>Tracheophyta</taxon>
        <taxon>Spermatophyta</taxon>
        <taxon>Magnoliopsida</taxon>
        <taxon>eudicotyledons</taxon>
        <taxon>Gunneridae</taxon>
        <taxon>Pentapetalae</taxon>
        <taxon>rosids</taxon>
        <taxon>fabids</taxon>
        <taxon>Malpighiales</taxon>
        <taxon>Euphorbiaceae</taxon>
        <taxon>Crotonoideae</taxon>
        <taxon>Micrandreae</taxon>
        <taxon>Hevea</taxon>
    </lineage>
</organism>
<dbReference type="AlphaFoldDB" id="A0A6A6M703"/>
<sequence length="80" mass="9127">MSSDNAALPPSTEETDQLHRSNKKKHKKSSRDIVMHESRTGEFLDDVDVSEDDFDGDVDLKDDPECPTIRLSKVDKRVLR</sequence>
<gene>
    <name evidence="2" type="ORF">GH714_034733</name>
</gene>
<dbReference type="Proteomes" id="UP000467840">
    <property type="component" value="Chromosome 9"/>
</dbReference>
<dbReference type="EMBL" id="JAAGAX010000008">
    <property type="protein sequence ID" value="KAF2308046.1"/>
    <property type="molecule type" value="Genomic_DNA"/>
</dbReference>
<proteinExistence type="predicted"/>
<feature type="compositionally biased region" description="Basic and acidic residues" evidence="1">
    <location>
        <begin position="30"/>
        <end position="42"/>
    </location>
</feature>
<feature type="compositionally biased region" description="Basic residues" evidence="1">
    <location>
        <begin position="20"/>
        <end position="29"/>
    </location>
</feature>
<protein>
    <submittedName>
        <fullName evidence="2">Uncharacterized protein</fullName>
    </submittedName>
</protein>
<comment type="caution">
    <text evidence="2">The sequence shown here is derived from an EMBL/GenBank/DDBJ whole genome shotgun (WGS) entry which is preliminary data.</text>
</comment>
<evidence type="ECO:0000313" key="3">
    <source>
        <dbReference type="Proteomes" id="UP000467840"/>
    </source>
</evidence>
<reference evidence="2 3" key="1">
    <citation type="journal article" date="2020" name="Mol. Plant">
        <title>The Chromosome-Based Rubber Tree Genome Provides New Insights into Spurge Genome Evolution and Rubber Biosynthesis.</title>
        <authorList>
            <person name="Liu J."/>
            <person name="Shi C."/>
            <person name="Shi C.C."/>
            <person name="Li W."/>
            <person name="Zhang Q.J."/>
            <person name="Zhang Y."/>
            <person name="Li K."/>
            <person name="Lu H.F."/>
            <person name="Shi C."/>
            <person name="Zhu S.T."/>
            <person name="Xiao Z.Y."/>
            <person name="Nan H."/>
            <person name="Yue Y."/>
            <person name="Zhu X.G."/>
            <person name="Wu Y."/>
            <person name="Hong X.N."/>
            <person name="Fan G.Y."/>
            <person name="Tong Y."/>
            <person name="Zhang D."/>
            <person name="Mao C.L."/>
            <person name="Liu Y.L."/>
            <person name="Hao S.J."/>
            <person name="Liu W.Q."/>
            <person name="Lv M.Q."/>
            <person name="Zhang H.B."/>
            <person name="Liu Y."/>
            <person name="Hu-Tang G.R."/>
            <person name="Wang J.P."/>
            <person name="Wang J.H."/>
            <person name="Sun Y.H."/>
            <person name="Ni S.B."/>
            <person name="Chen W.B."/>
            <person name="Zhang X.C."/>
            <person name="Jiao Y.N."/>
            <person name="Eichler E.E."/>
            <person name="Li G.H."/>
            <person name="Liu X."/>
            <person name="Gao L.Z."/>
        </authorList>
    </citation>
    <scope>NUCLEOTIDE SEQUENCE [LARGE SCALE GENOMIC DNA]</scope>
    <source>
        <strain evidence="3">cv. GT1</strain>
        <tissue evidence="2">Leaf</tissue>
    </source>
</reference>
<evidence type="ECO:0000256" key="1">
    <source>
        <dbReference type="SAM" id="MobiDB-lite"/>
    </source>
</evidence>
<keyword evidence="3" id="KW-1185">Reference proteome</keyword>
<evidence type="ECO:0000313" key="2">
    <source>
        <dbReference type="EMBL" id="KAF2308046.1"/>
    </source>
</evidence>
<accession>A0A6A6M703</accession>